<accession>A0AAE9N2T2</accession>
<protein>
    <submittedName>
        <fullName evidence="1">Penicillin acylase</fullName>
    </submittedName>
</protein>
<gene>
    <name evidence="1" type="ORF">HB761_18170</name>
</gene>
<dbReference type="AlphaFoldDB" id="A0AAE9N2T2"/>
<dbReference type="Proteomes" id="UP001058687">
    <property type="component" value="Chromosome 2"/>
</dbReference>
<sequence length="86" mass="9743">MGAANRTDNGEMRGYATIYGLVYNLDQKVMNVRYQYDDSYTQYSVDFNKLNDGHNYTIKADLPNLFGHISSRSEKGNGVMGQHLAK</sequence>
<organism evidence="1 2">
    <name type="scientific">Vibrio campbellii</name>
    <dbReference type="NCBI Taxonomy" id="680"/>
    <lineage>
        <taxon>Bacteria</taxon>
        <taxon>Pseudomonadati</taxon>
        <taxon>Pseudomonadota</taxon>
        <taxon>Gammaproteobacteria</taxon>
        <taxon>Vibrionales</taxon>
        <taxon>Vibrionaceae</taxon>
        <taxon>Vibrio</taxon>
    </lineage>
</organism>
<evidence type="ECO:0000313" key="1">
    <source>
        <dbReference type="EMBL" id="UTZ29760.1"/>
    </source>
</evidence>
<dbReference type="EMBL" id="CP050468">
    <property type="protein sequence ID" value="UTZ29760.1"/>
    <property type="molecule type" value="Genomic_DNA"/>
</dbReference>
<evidence type="ECO:0000313" key="2">
    <source>
        <dbReference type="Proteomes" id="UP001058687"/>
    </source>
</evidence>
<name>A0AAE9N2T2_9VIBR</name>
<reference evidence="1" key="1">
    <citation type="submission" date="2020-03" db="EMBL/GenBank/DDBJ databases">
        <title>Five strains of Vibrio campbellii isolated from Mariana Trench.</title>
        <authorList>
            <person name="Liang J."/>
            <person name="Zhang X.-H."/>
        </authorList>
    </citation>
    <scope>NUCLEOTIDE SEQUENCE</scope>
    <source>
        <strain evidence="1">LJC014</strain>
    </source>
</reference>
<proteinExistence type="predicted"/>